<proteinExistence type="predicted"/>
<dbReference type="SUPFAM" id="SSF81301">
    <property type="entry name" value="Nucleotidyltransferase"/>
    <property type="match status" value="1"/>
</dbReference>
<evidence type="ECO:0000313" key="2">
    <source>
        <dbReference type="Proteomes" id="UP000288859"/>
    </source>
</evidence>
<dbReference type="Pfam" id="PF04229">
    <property type="entry name" value="GrpB"/>
    <property type="match status" value="1"/>
</dbReference>
<protein>
    <submittedName>
        <fullName evidence="1">Uncharacterized protein</fullName>
    </submittedName>
</protein>
<dbReference type="Gene3D" id="3.30.460.10">
    <property type="entry name" value="Beta Polymerase, domain 2"/>
    <property type="match status" value="1"/>
</dbReference>
<dbReference type="PANTHER" id="PTHR34822:SF1">
    <property type="entry name" value="GRPB FAMILY PROTEIN"/>
    <property type="match status" value="1"/>
</dbReference>
<reference evidence="1 2" key="1">
    <citation type="submission" date="2017-03" db="EMBL/GenBank/DDBJ databases">
        <title>Genomes of endolithic fungi from Antarctica.</title>
        <authorList>
            <person name="Coleine C."/>
            <person name="Masonjones S."/>
            <person name="Stajich J.E."/>
        </authorList>
    </citation>
    <scope>NUCLEOTIDE SEQUENCE [LARGE SCALE GENOMIC DNA]</scope>
    <source>
        <strain evidence="1 2">CCFEE 6314</strain>
    </source>
</reference>
<dbReference type="AlphaFoldDB" id="A0A438MYK1"/>
<dbReference type="InterPro" id="IPR007344">
    <property type="entry name" value="GrpB/CoaE"/>
</dbReference>
<dbReference type="Proteomes" id="UP000288859">
    <property type="component" value="Unassembled WGS sequence"/>
</dbReference>
<dbReference type="EMBL" id="NAJM01000034">
    <property type="protein sequence ID" value="RVX68828.1"/>
    <property type="molecule type" value="Genomic_DNA"/>
</dbReference>
<comment type="caution">
    <text evidence="1">The sequence shown here is derived from an EMBL/GenBank/DDBJ whole genome shotgun (WGS) entry which is preliminary data.</text>
</comment>
<evidence type="ECO:0000313" key="1">
    <source>
        <dbReference type="EMBL" id="RVX68828.1"/>
    </source>
</evidence>
<organism evidence="1 2">
    <name type="scientific">Exophiala mesophila</name>
    <name type="common">Black yeast-like fungus</name>
    <dbReference type="NCBI Taxonomy" id="212818"/>
    <lineage>
        <taxon>Eukaryota</taxon>
        <taxon>Fungi</taxon>
        <taxon>Dikarya</taxon>
        <taxon>Ascomycota</taxon>
        <taxon>Pezizomycotina</taxon>
        <taxon>Eurotiomycetes</taxon>
        <taxon>Chaetothyriomycetidae</taxon>
        <taxon>Chaetothyriales</taxon>
        <taxon>Herpotrichiellaceae</taxon>
        <taxon>Exophiala</taxon>
    </lineage>
</organism>
<dbReference type="VEuPathDB" id="FungiDB:PV10_02963"/>
<dbReference type="InterPro" id="IPR043519">
    <property type="entry name" value="NT_sf"/>
</dbReference>
<name>A0A438MYK1_EXOME</name>
<dbReference type="PANTHER" id="PTHR34822">
    <property type="entry name" value="GRPB DOMAIN PROTEIN (AFU_ORTHOLOGUE AFUA_1G01530)"/>
    <property type="match status" value="1"/>
</dbReference>
<accession>A0A438MYK1</accession>
<sequence>MLPIWSLSRYLTRKSILIMYVVVEEYNPVWAQQFEVLKGELETVLARVNYISIEHVGSTSVPGLAAKPTIDLSVISEREDVDLIIEALCSKGGYDYMGLKGIPDRHAFRKLDNTPSRNLYVSVKDCQSVKNQLAVRDICRRDSNVRDVYGQAKLELAQREWRDVDEYCEAKNDIVGWVLEKAGLDDQERAEIRKINTATRV</sequence>
<dbReference type="OrthoDB" id="630895at2759"/>
<gene>
    <name evidence="1" type="ORF">B0A52_07483</name>
</gene>